<reference evidence="5 6" key="1">
    <citation type="journal article" date="2019" name="Appl. Microbiol. Biotechnol.">
        <title>Genome sequence of Isaria javanica and comparative genome analysis insights into family S53 peptidase evolution in fungal entomopathogens.</title>
        <authorList>
            <person name="Lin R."/>
            <person name="Zhang X."/>
            <person name="Xin B."/>
            <person name="Zou M."/>
            <person name="Gao Y."/>
            <person name="Qin F."/>
            <person name="Hu Q."/>
            <person name="Xie B."/>
            <person name="Cheng X."/>
        </authorList>
    </citation>
    <scope>NUCLEOTIDE SEQUENCE [LARGE SCALE GENOMIC DNA]</scope>
    <source>
        <strain evidence="5 6">IJ1G</strain>
    </source>
</reference>
<feature type="compositionally biased region" description="Basic and acidic residues" evidence="3">
    <location>
        <begin position="887"/>
        <end position="896"/>
    </location>
</feature>
<feature type="region of interest" description="Disordered" evidence="3">
    <location>
        <begin position="342"/>
        <end position="368"/>
    </location>
</feature>
<dbReference type="OrthoDB" id="4456959at2759"/>
<dbReference type="SUPFAM" id="SSF57701">
    <property type="entry name" value="Zn2/Cys6 DNA-binding domain"/>
    <property type="match status" value="1"/>
</dbReference>
<dbReference type="STRING" id="43265.A0A545VW30"/>
<feature type="domain" description="Zn(2)-C6 fungal-type" evidence="4">
    <location>
        <begin position="267"/>
        <end position="295"/>
    </location>
</feature>
<evidence type="ECO:0000256" key="3">
    <source>
        <dbReference type="SAM" id="MobiDB-lite"/>
    </source>
</evidence>
<dbReference type="InterPro" id="IPR001138">
    <property type="entry name" value="Zn2Cys6_DnaBD"/>
</dbReference>
<dbReference type="PANTHER" id="PTHR46910">
    <property type="entry name" value="TRANSCRIPTION FACTOR PDR1"/>
    <property type="match status" value="1"/>
</dbReference>
<evidence type="ECO:0000313" key="5">
    <source>
        <dbReference type="EMBL" id="TQV94056.1"/>
    </source>
</evidence>
<proteinExistence type="predicted"/>
<evidence type="ECO:0000256" key="1">
    <source>
        <dbReference type="ARBA" id="ARBA00022723"/>
    </source>
</evidence>
<dbReference type="CDD" id="cd00067">
    <property type="entry name" value="GAL4"/>
    <property type="match status" value="1"/>
</dbReference>
<feature type="region of interest" description="Disordered" evidence="3">
    <location>
        <begin position="155"/>
        <end position="245"/>
    </location>
</feature>
<accession>A0A545VW30</accession>
<organism evidence="5 6">
    <name type="scientific">Cordyceps javanica</name>
    <dbReference type="NCBI Taxonomy" id="43265"/>
    <lineage>
        <taxon>Eukaryota</taxon>
        <taxon>Fungi</taxon>
        <taxon>Dikarya</taxon>
        <taxon>Ascomycota</taxon>
        <taxon>Pezizomycotina</taxon>
        <taxon>Sordariomycetes</taxon>
        <taxon>Hypocreomycetidae</taxon>
        <taxon>Hypocreales</taxon>
        <taxon>Cordycipitaceae</taxon>
        <taxon>Cordyceps</taxon>
    </lineage>
</organism>
<dbReference type="EMBL" id="SPUK01000010">
    <property type="protein sequence ID" value="TQV94056.1"/>
    <property type="molecule type" value="Genomic_DNA"/>
</dbReference>
<evidence type="ECO:0000259" key="4">
    <source>
        <dbReference type="PROSITE" id="PS50048"/>
    </source>
</evidence>
<feature type="compositionally biased region" description="Basic residues" evidence="3">
    <location>
        <begin position="909"/>
        <end position="918"/>
    </location>
</feature>
<dbReference type="AlphaFoldDB" id="A0A545VW30"/>
<gene>
    <name evidence="5" type="ORF">IF1G_06935</name>
</gene>
<feature type="compositionally biased region" description="Low complexity" evidence="3">
    <location>
        <begin position="222"/>
        <end position="232"/>
    </location>
</feature>
<feature type="region of interest" description="Disordered" evidence="3">
    <location>
        <begin position="384"/>
        <end position="404"/>
    </location>
</feature>
<dbReference type="PROSITE" id="PS50048">
    <property type="entry name" value="ZN2_CY6_FUNGAL_2"/>
    <property type="match status" value="1"/>
</dbReference>
<feature type="region of interest" description="Disordered" evidence="3">
    <location>
        <begin position="887"/>
        <end position="964"/>
    </location>
</feature>
<comment type="caution">
    <text evidence="5">The sequence shown here is derived from an EMBL/GenBank/DDBJ whole genome shotgun (WGS) entry which is preliminary data.</text>
</comment>
<evidence type="ECO:0000256" key="2">
    <source>
        <dbReference type="ARBA" id="ARBA00023242"/>
    </source>
</evidence>
<dbReference type="PROSITE" id="PS00463">
    <property type="entry name" value="ZN2_CY6_FUNGAL_1"/>
    <property type="match status" value="1"/>
</dbReference>
<dbReference type="InterPro" id="IPR050987">
    <property type="entry name" value="AtrR-like"/>
</dbReference>
<dbReference type="InterPro" id="IPR007219">
    <property type="entry name" value="XnlR_reg_dom"/>
</dbReference>
<keyword evidence="2" id="KW-0539">Nucleus</keyword>
<dbReference type="Gene3D" id="4.10.240.10">
    <property type="entry name" value="Zn(2)-C6 fungal-type DNA-binding domain"/>
    <property type="match status" value="1"/>
</dbReference>
<dbReference type="Proteomes" id="UP000315783">
    <property type="component" value="Unassembled WGS sequence"/>
</dbReference>
<dbReference type="InterPro" id="IPR036864">
    <property type="entry name" value="Zn2-C6_fun-type_DNA-bd_sf"/>
</dbReference>
<sequence length="1138" mass="123770">MDMDLDVGVGVGLDLDPRSGVGVGPGDSCFPASTVQPNGCRSLVAPNVLKRSSLAVDSSLLSQLVWPVDLNSFADSCQPIGTTHNNNNNATIPTNTAAAVSGSRPPVLRPCAPPGLTLDITAAALLSSPESIASSAASAGSSQFSVGPCFSATSAGSALTSPASAGSGVSPRSAARTATTATTATTTTRKQKPQPPPPLPPVMSGRASTAKRSVERGDSSGDDSSARSASGSQNGAKAKIARVERGAEDFSSVVKNRLQSYTRTGQACDRCKVRKIRCDALPEGCSHCVNLNLECFVTDRVSGRTERRGYMQELERDKNGMVSHIRQLEKLLLENGIQVRPWQEEKSNQDADAETAKPSPSRESPVSEWAQVGSLWVKNCAKKSSYSPRFPRSKLESRSESKGTVAGRTIAPLNSMRGTKLTFLGTTIDTSSFPIADVDEPEDPTDTTPIYNKSSHAFLQTTAGVNPLVPVDLPSRQEAFMYADWYFMTMAAFLPVLHQPTFMALLTQMYDEPRFQPSAAQSAQVHMVFATILFQYGVRNWQEADQRYHLNSLSNKHFHFAVSKWHQLLLSRELEAVQALALMASHVRQFSKLGCGSLVAHAVLQRAIDFNLHRKLQQKGDKTNLTNEMRKRVWWSILMTVVSITGRRGYPVPITVEDIDAEFPEPIADELLTEEGVDTSRTIPCPFEAAIAGFKITPIFMEVFSNVHSVRGDPQSYLSVVEALEEQLQQWEWDLPESLKLSEDAALDFSTLAPLFMRMYALEVRLSLRHPGVAMTTDRKVIAENTRICAETGKEFLNIAQKIQQLKCLDTTWYTVSFAAACIFAMLVAQWEKRFETTEDEFASLQKDMASWMSILEDISAILDTKTSIADEIRPIMERTLGWIRHDMDNKEEDKTATSTKSTSGKGKLLPKSHTKGQHRSESITRKQPHKPIQPHTEGSSHAISQASQQAQPQAASANEAVSVADADASNKGYYSDQSMATTQSYQPLSYGAAHQQDMSPSGYQADASMLYSNPTSTVASMADSSVPTNPLIAFAPQATPHMPANTEAGYMWNGSGNTWQNWTAAIADTDERYSANSLLLGGGVVQHQTAQPLDSSFIINHGASLGQQGGGMPPPAQSGQTWPIMMFDNHNNSAPSE</sequence>
<dbReference type="SMART" id="SM00066">
    <property type="entry name" value="GAL4"/>
    <property type="match status" value="1"/>
</dbReference>
<dbReference type="CDD" id="cd12148">
    <property type="entry name" value="fungal_TF_MHR"/>
    <property type="match status" value="1"/>
</dbReference>
<dbReference type="GO" id="GO:0008270">
    <property type="term" value="F:zinc ion binding"/>
    <property type="evidence" value="ECO:0007669"/>
    <property type="project" value="InterPro"/>
</dbReference>
<keyword evidence="1" id="KW-0479">Metal-binding</keyword>
<feature type="compositionally biased region" description="Low complexity" evidence="3">
    <location>
        <begin position="940"/>
        <end position="958"/>
    </location>
</feature>
<keyword evidence="6" id="KW-1185">Reference proteome</keyword>
<name>A0A545VW30_9HYPO</name>
<dbReference type="GO" id="GO:0000981">
    <property type="term" value="F:DNA-binding transcription factor activity, RNA polymerase II-specific"/>
    <property type="evidence" value="ECO:0007669"/>
    <property type="project" value="InterPro"/>
</dbReference>
<dbReference type="GO" id="GO:0006351">
    <property type="term" value="P:DNA-templated transcription"/>
    <property type="evidence" value="ECO:0007669"/>
    <property type="project" value="InterPro"/>
</dbReference>
<dbReference type="PANTHER" id="PTHR46910:SF4">
    <property type="entry name" value="ZN(2)-C6 FUNGAL-TYPE DOMAIN-CONTAINING PROTEIN"/>
    <property type="match status" value="1"/>
</dbReference>
<dbReference type="Pfam" id="PF00172">
    <property type="entry name" value="Zn_clus"/>
    <property type="match status" value="1"/>
</dbReference>
<dbReference type="Pfam" id="PF04082">
    <property type="entry name" value="Fungal_trans"/>
    <property type="match status" value="1"/>
</dbReference>
<protein>
    <submittedName>
        <fullName evidence="5">C6 transcription factor FacB</fullName>
    </submittedName>
</protein>
<dbReference type="GO" id="GO:0003677">
    <property type="term" value="F:DNA binding"/>
    <property type="evidence" value="ECO:0007669"/>
    <property type="project" value="InterPro"/>
</dbReference>
<feature type="compositionally biased region" description="Polar residues" evidence="3">
    <location>
        <begin position="155"/>
        <end position="164"/>
    </location>
</feature>
<feature type="compositionally biased region" description="Low complexity" evidence="3">
    <location>
        <begin position="174"/>
        <end position="188"/>
    </location>
</feature>
<evidence type="ECO:0000313" key="6">
    <source>
        <dbReference type="Proteomes" id="UP000315783"/>
    </source>
</evidence>
<feature type="compositionally biased region" description="Low complexity" evidence="3">
    <location>
        <begin position="897"/>
        <end position="908"/>
    </location>
</feature>